<dbReference type="AlphaFoldDB" id="A0A0L0GBG2"/>
<reference evidence="1 2" key="1">
    <citation type="submission" date="2011-02" db="EMBL/GenBank/DDBJ databases">
        <title>The Genome Sequence of Sphaeroforma arctica JP610.</title>
        <authorList>
            <consortium name="The Broad Institute Genome Sequencing Platform"/>
            <person name="Russ C."/>
            <person name="Cuomo C."/>
            <person name="Young S.K."/>
            <person name="Zeng Q."/>
            <person name="Gargeya S."/>
            <person name="Alvarado L."/>
            <person name="Berlin A."/>
            <person name="Chapman S.B."/>
            <person name="Chen Z."/>
            <person name="Freedman E."/>
            <person name="Gellesch M."/>
            <person name="Goldberg J."/>
            <person name="Griggs A."/>
            <person name="Gujja S."/>
            <person name="Heilman E."/>
            <person name="Heiman D."/>
            <person name="Howarth C."/>
            <person name="Mehta T."/>
            <person name="Neiman D."/>
            <person name="Pearson M."/>
            <person name="Roberts A."/>
            <person name="Saif S."/>
            <person name="Shea T."/>
            <person name="Shenoy N."/>
            <person name="Sisk P."/>
            <person name="Stolte C."/>
            <person name="Sykes S."/>
            <person name="White J."/>
            <person name="Yandava C."/>
            <person name="Burger G."/>
            <person name="Gray M.W."/>
            <person name="Holland P.W.H."/>
            <person name="King N."/>
            <person name="Lang F.B.F."/>
            <person name="Roger A.J."/>
            <person name="Ruiz-Trillo I."/>
            <person name="Haas B."/>
            <person name="Nusbaum C."/>
            <person name="Birren B."/>
        </authorList>
    </citation>
    <scope>NUCLEOTIDE SEQUENCE [LARGE SCALE GENOMIC DNA]</scope>
    <source>
        <strain evidence="1 2">JP610</strain>
    </source>
</reference>
<proteinExistence type="predicted"/>
<evidence type="ECO:0000313" key="1">
    <source>
        <dbReference type="EMBL" id="KNC86249.1"/>
    </source>
</evidence>
<evidence type="ECO:0000313" key="2">
    <source>
        <dbReference type="Proteomes" id="UP000054560"/>
    </source>
</evidence>
<dbReference type="SUPFAM" id="SSF50729">
    <property type="entry name" value="PH domain-like"/>
    <property type="match status" value="1"/>
</dbReference>
<dbReference type="RefSeq" id="XP_014160151.1">
    <property type="nucleotide sequence ID" value="XM_014304676.1"/>
</dbReference>
<name>A0A0L0GBG2_9EUKA</name>
<sequence>MEALPFTVESVHKDSELVGTGIMSIRDLHLELNMIGKERIARDARSTISAKLALNKAKISAEAYQKPRDLVTYEFGEVRNKSSMTTVHLKAPEYHPIGPFDTLQLEVFVKSPLATVKRTSSATPKMFQWVKKTKKTQSHMELDLPGDSMSVDKLLGEASLSVLSILNNLDTTHGFSSQFRSTNNCLLLKPYTYKARVTVYVKDAFKEGWLDVQKNTPTRIQQWELCYAVLSGTNFSLFREPPSEGKVAVPMETLNLLQIKVS</sequence>
<dbReference type="EMBL" id="KQ241660">
    <property type="protein sequence ID" value="KNC86249.1"/>
    <property type="molecule type" value="Genomic_DNA"/>
</dbReference>
<keyword evidence="2" id="KW-1185">Reference proteome</keyword>
<accession>A0A0L0GBG2</accession>
<protein>
    <submittedName>
        <fullName evidence="1">Uncharacterized protein</fullName>
    </submittedName>
</protein>
<dbReference type="GeneID" id="25902075"/>
<gene>
    <name evidence="1" type="ORF">SARC_01571</name>
</gene>
<dbReference type="Proteomes" id="UP000054560">
    <property type="component" value="Unassembled WGS sequence"/>
</dbReference>
<organism evidence="1 2">
    <name type="scientific">Sphaeroforma arctica JP610</name>
    <dbReference type="NCBI Taxonomy" id="667725"/>
    <lineage>
        <taxon>Eukaryota</taxon>
        <taxon>Ichthyosporea</taxon>
        <taxon>Ichthyophonida</taxon>
        <taxon>Sphaeroforma</taxon>
    </lineage>
</organism>